<protein>
    <submittedName>
        <fullName evidence="2">GNAT family N-acetyltransferase</fullName>
    </submittedName>
</protein>
<dbReference type="InterPro" id="IPR000182">
    <property type="entry name" value="GNAT_dom"/>
</dbReference>
<dbReference type="Pfam" id="PF13302">
    <property type="entry name" value="Acetyltransf_3"/>
    <property type="match status" value="1"/>
</dbReference>
<organism evidence="2 3">
    <name type="scientific">Sphingomonas natans</name>
    <dbReference type="NCBI Taxonomy" id="3063330"/>
    <lineage>
        <taxon>Bacteria</taxon>
        <taxon>Pseudomonadati</taxon>
        <taxon>Pseudomonadota</taxon>
        <taxon>Alphaproteobacteria</taxon>
        <taxon>Sphingomonadales</taxon>
        <taxon>Sphingomonadaceae</taxon>
        <taxon>Sphingomonas</taxon>
    </lineage>
</organism>
<dbReference type="EMBL" id="JAUOTP010000011">
    <property type="protein sequence ID" value="MDO6416511.1"/>
    <property type="molecule type" value="Genomic_DNA"/>
</dbReference>
<dbReference type="PANTHER" id="PTHR43792">
    <property type="entry name" value="GNAT FAMILY, PUTATIVE (AFU_ORTHOLOGUE AFUA_3G00765)-RELATED-RELATED"/>
    <property type="match status" value="1"/>
</dbReference>
<dbReference type="Proteomes" id="UP001169764">
    <property type="component" value="Unassembled WGS sequence"/>
</dbReference>
<name>A0ABT8YDQ1_9SPHN</name>
<evidence type="ECO:0000313" key="3">
    <source>
        <dbReference type="Proteomes" id="UP001169764"/>
    </source>
</evidence>
<dbReference type="InterPro" id="IPR016181">
    <property type="entry name" value="Acyl_CoA_acyltransferase"/>
</dbReference>
<proteinExistence type="predicted"/>
<evidence type="ECO:0000259" key="1">
    <source>
        <dbReference type="Pfam" id="PF13302"/>
    </source>
</evidence>
<dbReference type="InterPro" id="IPR051531">
    <property type="entry name" value="N-acetyltransferase"/>
</dbReference>
<keyword evidence="3" id="KW-1185">Reference proteome</keyword>
<sequence>MIETERLILRDWRDADTAPFATMCADPEVMAHLGGPQPRADVEAAIARQRDMQARCGHCFWAIERREDGALLGFCGLREGGHPATPVIDELEIGWRLRRDAWGQSYAREAAGASLVWGWANTPRSRILAWTVPANVASWTLMARLGMVHRADLDFAHPAFPADHPLSAHIVYAAERPC</sequence>
<dbReference type="RefSeq" id="WP_303546142.1">
    <property type="nucleotide sequence ID" value="NZ_JAUOTP010000011.1"/>
</dbReference>
<feature type="domain" description="N-acetyltransferase" evidence="1">
    <location>
        <begin position="6"/>
        <end position="148"/>
    </location>
</feature>
<accession>A0ABT8YDQ1</accession>
<reference evidence="2" key="1">
    <citation type="submission" date="2023-07" db="EMBL/GenBank/DDBJ databases">
        <authorList>
            <person name="Kim M."/>
        </authorList>
    </citation>
    <scope>NUCLEOTIDE SEQUENCE</scope>
    <source>
        <strain evidence="2">BIUV-7</strain>
    </source>
</reference>
<dbReference type="SUPFAM" id="SSF55729">
    <property type="entry name" value="Acyl-CoA N-acyltransferases (Nat)"/>
    <property type="match status" value="1"/>
</dbReference>
<comment type="caution">
    <text evidence="2">The sequence shown here is derived from an EMBL/GenBank/DDBJ whole genome shotgun (WGS) entry which is preliminary data.</text>
</comment>
<dbReference type="PANTHER" id="PTHR43792:SF1">
    <property type="entry name" value="N-ACETYLTRANSFERASE DOMAIN-CONTAINING PROTEIN"/>
    <property type="match status" value="1"/>
</dbReference>
<evidence type="ECO:0000313" key="2">
    <source>
        <dbReference type="EMBL" id="MDO6416511.1"/>
    </source>
</evidence>
<dbReference type="Gene3D" id="3.40.630.30">
    <property type="match status" value="1"/>
</dbReference>
<gene>
    <name evidence="2" type="ORF">Q4F19_19160</name>
</gene>